<evidence type="ECO:0000256" key="13">
    <source>
        <dbReference type="PIRNR" id="PIRNR000047"/>
    </source>
</evidence>
<keyword evidence="5 13" id="KW-0349">Heme</keyword>
<dbReference type="GO" id="GO:0046872">
    <property type="term" value="F:metal ion binding"/>
    <property type="evidence" value="ECO:0007669"/>
    <property type="project" value="UniProtKB-KW"/>
</dbReference>
<feature type="binding site" description="axial binding residue" evidence="14">
    <location>
        <position position="431"/>
    </location>
    <ligand>
        <name>heme</name>
        <dbReference type="ChEBI" id="CHEBI:30413"/>
    </ligand>
    <ligandPart>
        <name>Fe</name>
        <dbReference type="ChEBI" id="CHEBI:18248"/>
    </ligandPart>
</feature>
<evidence type="ECO:0000256" key="1">
    <source>
        <dbReference type="ARBA" id="ARBA00001971"/>
    </source>
</evidence>
<evidence type="ECO:0000256" key="8">
    <source>
        <dbReference type="ARBA" id="ARBA00023002"/>
    </source>
</evidence>
<evidence type="ECO:0000256" key="10">
    <source>
        <dbReference type="ARBA" id="ARBA00023098"/>
    </source>
</evidence>
<protein>
    <recommendedName>
        <fullName evidence="18">Cytochrome P450</fullName>
    </recommendedName>
</protein>
<dbReference type="InterPro" id="IPR002403">
    <property type="entry name" value="Cyt_P450_E_grp-IV"/>
</dbReference>
<proteinExistence type="inferred from homology"/>
<evidence type="ECO:0000256" key="11">
    <source>
        <dbReference type="ARBA" id="ARBA00023136"/>
    </source>
</evidence>
<accession>A0ABD0KR47</accession>
<dbReference type="PRINTS" id="PR00465">
    <property type="entry name" value="EP450IV"/>
</dbReference>
<feature type="binding site" evidence="15">
    <location>
        <position position="382"/>
    </location>
    <ligand>
        <name>substrate</name>
    </ligand>
</feature>
<keyword evidence="12" id="KW-0753">Steroid metabolism</keyword>
<sequence>MVAVTVYLALAATALVFAYFRFVFRFRRENEAPYVPGHFLWGNGAEFAQNAVRFLHKSQKALGDIFTIRLLNQYLTIVMDPHCYEKFSKERRFDFDPIQKQVNNNVFGFELKSARKMIYEAGKKVNGRYLGTGMEAFAANLQEVFRNIQQQNANPKPEGAGDDAQWQSEGLRMLTSRTLFSAVFYTIFGKSASVQDIPDFNPQTFHDKFDTFHKFFNYLWLGMPVKLFPKACDAVKVLFQQPLSQDMLTRDGLSDYIRFSTEYMLQHGQSEQDIMGHNLVFLHVNYNTFRVAYWCVYQMLEHPEFCQDLAHELKEAIEARRVEGDDAVGFTLEDIDHLPLLDSFLKETLRLASGVFMVRYVTEDTDFDMPNGETYTVRKGDRVAMYPPTIHMDPEIFENPETFKHDRFVNAKFYKYGKELKNPVLTFGSLCPGKRFSMLQIKWFLMNLINSFDLHLPEGERTQPNTEYYGHEILPPTHDVKVQFRPIPDAPALFFVPRRSPRS</sequence>
<evidence type="ECO:0000256" key="4">
    <source>
        <dbReference type="ARBA" id="ARBA00010617"/>
    </source>
</evidence>
<keyword evidence="11 13" id="KW-0472">Membrane</keyword>
<dbReference type="GO" id="GO:0005789">
    <property type="term" value="C:endoplasmic reticulum membrane"/>
    <property type="evidence" value="ECO:0007669"/>
    <property type="project" value="UniProtKB-SubCell"/>
</dbReference>
<evidence type="ECO:0000256" key="12">
    <source>
        <dbReference type="ARBA" id="ARBA00023221"/>
    </source>
</evidence>
<evidence type="ECO:0008006" key="18">
    <source>
        <dbReference type="Google" id="ProtNLM"/>
    </source>
</evidence>
<dbReference type="InterPro" id="IPR050529">
    <property type="entry name" value="CYP450_sterol_14alpha_dmase"/>
</dbReference>
<dbReference type="Gene3D" id="1.10.630.10">
    <property type="entry name" value="Cytochrome P450"/>
    <property type="match status" value="1"/>
</dbReference>
<dbReference type="EMBL" id="JACVVK020000135">
    <property type="protein sequence ID" value="KAK7489659.1"/>
    <property type="molecule type" value="Genomic_DNA"/>
</dbReference>
<reference evidence="16 17" key="1">
    <citation type="journal article" date="2023" name="Sci. Data">
        <title>Genome assembly of the Korean intertidal mud-creeper Batillaria attramentaria.</title>
        <authorList>
            <person name="Patra A.K."/>
            <person name="Ho P.T."/>
            <person name="Jun S."/>
            <person name="Lee S.J."/>
            <person name="Kim Y."/>
            <person name="Won Y.J."/>
        </authorList>
    </citation>
    <scope>NUCLEOTIDE SEQUENCE [LARGE SCALE GENOMIC DNA]</scope>
    <source>
        <strain evidence="16">Wonlab-2016</strain>
    </source>
</reference>
<dbReference type="AlphaFoldDB" id="A0ABD0KR47"/>
<dbReference type="InterPro" id="IPR001128">
    <property type="entry name" value="Cyt_P450"/>
</dbReference>
<comment type="caution">
    <text evidence="16">The sequence shown here is derived from an EMBL/GenBank/DDBJ whole genome shotgun (WGS) entry which is preliminary data.</text>
</comment>
<evidence type="ECO:0000256" key="14">
    <source>
        <dbReference type="PIRSR" id="PIRSR000047-1"/>
    </source>
</evidence>
<comment type="similarity">
    <text evidence="4 13">Belongs to the cytochrome P450 family.</text>
</comment>
<dbReference type="PANTHER" id="PTHR24304">
    <property type="entry name" value="CYTOCHROME P450 FAMILY 7"/>
    <property type="match status" value="1"/>
</dbReference>
<keyword evidence="9 13" id="KW-0408">Iron</keyword>
<evidence type="ECO:0000313" key="16">
    <source>
        <dbReference type="EMBL" id="KAK7489659.1"/>
    </source>
</evidence>
<feature type="binding site" evidence="15">
    <location>
        <position position="287"/>
    </location>
    <ligand>
        <name>substrate</name>
    </ligand>
</feature>
<evidence type="ECO:0000256" key="7">
    <source>
        <dbReference type="ARBA" id="ARBA00022824"/>
    </source>
</evidence>
<name>A0ABD0KR47_9CAEN</name>
<feature type="binding site" evidence="15">
    <location>
        <position position="111"/>
    </location>
    <ligand>
        <name>substrate</name>
    </ligand>
</feature>
<dbReference type="Proteomes" id="UP001519460">
    <property type="component" value="Unassembled WGS sequence"/>
</dbReference>
<evidence type="ECO:0000256" key="5">
    <source>
        <dbReference type="ARBA" id="ARBA00022617"/>
    </source>
</evidence>
<dbReference type="GO" id="GO:0016491">
    <property type="term" value="F:oxidoreductase activity"/>
    <property type="evidence" value="ECO:0007669"/>
    <property type="project" value="UniProtKB-KW"/>
</dbReference>
<gene>
    <name evidence="16" type="ORF">BaRGS_00019054</name>
</gene>
<evidence type="ECO:0000256" key="9">
    <source>
        <dbReference type="ARBA" id="ARBA00023004"/>
    </source>
</evidence>
<dbReference type="InterPro" id="IPR024204">
    <property type="entry name" value="Cyt_P450_CYP7A1-type"/>
</dbReference>
<keyword evidence="17" id="KW-1185">Reference proteome</keyword>
<evidence type="ECO:0000256" key="15">
    <source>
        <dbReference type="PIRSR" id="PIRSR000047-2"/>
    </source>
</evidence>
<comment type="subcellular location">
    <subcellularLocation>
        <location evidence="2 13">Endoplasmic reticulum membrane</location>
    </subcellularLocation>
</comment>
<dbReference type="CDD" id="cd11040">
    <property type="entry name" value="CYP7_CYP8-like"/>
    <property type="match status" value="1"/>
</dbReference>
<organism evidence="16 17">
    <name type="scientific">Batillaria attramentaria</name>
    <dbReference type="NCBI Taxonomy" id="370345"/>
    <lineage>
        <taxon>Eukaryota</taxon>
        <taxon>Metazoa</taxon>
        <taxon>Spiralia</taxon>
        <taxon>Lophotrochozoa</taxon>
        <taxon>Mollusca</taxon>
        <taxon>Gastropoda</taxon>
        <taxon>Caenogastropoda</taxon>
        <taxon>Sorbeoconcha</taxon>
        <taxon>Cerithioidea</taxon>
        <taxon>Batillariidae</taxon>
        <taxon>Batillaria</taxon>
    </lineage>
</organism>
<evidence type="ECO:0000256" key="6">
    <source>
        <dbReference type="ARBA" id="ARBA00022723"/>
    </source>
</evidence>
<keyword evidence="8" id="KW-0560">Oxidoreductase</keyword>
<dbReference type="SUPFAM" id="SSF48264">
    <property type="entry name" value="Cytochrome P450"/>
    <property type="match status" value="1"/>
</dbReference>
<keyword evidence="6 13" id="KW-0479">Metal-binding</keyword>
<evidence type="ECO:0000313" key="17">
    <source>
        <dbReference type="Proteomes" id="UP001519460"/>
    </source>
</evidence>
<keyword evidence="7 13" id="KW-0256">Endoplasmic reticulum</keyword>
<dbReference type="PANTHER" id="PTHR24304:SF4">
    <property type="entry name" value="CYTOCHROME P450"/>
    <property type="match status" value="1"/>
</dbReference>
<keyword evidence="10" id="KW-0443">Lipid metabolism</keyword>
<comment type="pathway">
    <text evidence="3">Lipid metabolism; bile acid biosynthesis.</text>
</comment>
<dbReference type="Pfam" id="PF00067">
    <property type="entry name" value="p450"/>
    <property type="match status" value="1"/>
</dbReference>
<evidence type="ECO:0000256" key="3">
    <source>
        <dbReference type="ARBA" id="ARBA00004860"/>
    </source>
</evidence>
<comment type="cofactor">
    <cofactor evidence="1 13 14">
        <name>heme</name>
        <dbReference type="ChEBI" id="CHEBI:30413"/>
    </cofactor>
</comment>
<evidence type="ECO:0000256" key="2">
    <source>
        <dbReference type="ARBA" id="ARBA00004586"/>
    </source>
</evidence>
<dbReference type="PIRSF" id="PIRSF000047">
    <property type="entry name" value="Cytochrome_CYPVIIA1"/>
    <property type="match status" value="1"/>
</dbReference>
<dbReference type="GO" id="GO:0008202">
    <property type="term" value="P:steroid metabolic process"/>
    <property type="evidence" value="ECO:0007669"/>
    <property type="project" value="UniProtKB-KW"/>
</dbReference>
<dbReference type="InterPro" id="IPR036396">
    <property type="entry name" value="Cyt_P450_sf"/>
</dbReference>